<dbReference type="RefSeq" id="WP_076625917.1">
    <property type="nucleotide sequence ID" value="NZ_BMEW01000010.1"/>
</dbReference>
<reference evidence="6 7" key="1">
    <citation type="submission" date="2016-03" db="EMBL/GenBank/DDBJ databases">
        <title>Deep-sea bacteria in the southern Pacific.</title>
        <authorList>
            <person name="Tang K."/>
        </authorList>
    </citation>
    <scope>NUCLEOTIDE SEQUENCE [LARGE SCALE GENOMIC DNA]</scope>
    <source>
        <strain evidence="6 7">JLT2016</strain>
        <plasmid evidence="7">Plasmid ptpro6</plasmid>
    </source>
</reference>
<dbReference type="PROSITE" id="PS50931">
    <property type="entry name" value="HTH_LYSR"/>
    <property type="match status" value="1"/>
</dbReference>
<evidence type="ECO:0000256" key="4">
    <source>
        <dbReference type="ARBA" id="ARBA00023163"/>
    </source>
</evidence>
<dbReference type="InterPro" id="IPR036388">
    <property type="entry name" value="WH-like_DNA-bd_sf"/>
</dbReference>
<dbReference type="Gene3D" id="3.40.190.290">
    <property type="match status" value="1"/>
</dbReference>
<keyword evidence="2" id="KW-0805">Transcription regulation</keyword>
<dbReference type="InterPro" id="IPR036390">
    <property type="entry name" value="WH_DNA-bd_sf"/>
</dbReference>
<sequence length="298" mass="31567">MDRLQSLKVFVAVADAESFAGGARALGLSAPSATRGVGELETALGARLFTRTTRQVRLTDVGRAYLDEVRDILARLAVADDAAAGAAERPVGKLRITCPQEFGRLHVAPLITEFLDLHEGISAELLMLDRMVNLVEEGVDIALRIGPLPSSDLAALKVGEVRRVVCGAPAYVASHGLPGTPSDLTEHRLIGTPTDTAVGVWRFGADETSVVKVAPRLSMTSVAAAIGIARDGWGLARALSYQVAEDVEAGLLQTVLDEHEPAPLPVHLVHVEGRRAAAKVRAFLDFAAPRLRKVLGSS</sequence>
<evidence type="ECO:0000256" key="2">
    <source>
        <dbReference type="ARBA" id="ARBA00023015"/>
    </source>
</evidence>
<proteinExistence type="inferred from homology"/>
<dbReference type="AlphaFoldDB" id="A0A1U7DDX8"/>
<dbReference type="EMBL" id="CP014802">
    <property type="protein sequence ID" value="APX26276.1"/>
    <property type="molecule type" value="Genomic_DNA"/>
</dbReference>
<keyword evidence="3" id="KW-0238">DNA-binding</keyword>
<accession>A0A1U7DDX8</accession>
<dbReference type="Gene3D" id="1.10.10.10">
    <property type="entry name" value="Winged helix-like DNA-binding domain superfamily/Winged helix DNA-binding domain"/>
    <property type="match status" value="1"/>
</dbReference>
<dbReference type="GO" id="GO:0043565">
    <property type="term" value="F:sequence-specific DNA binding"/>
    <property type="evidence" value="ECO:0007669"/>
    <property type="project" value="TreeGrafter"/>
</dbReference>
<dbReference type="KEGG" id="tpro:Ga0080559_TMP5176"/>
<gene>
    <name evidence="6" type="ORF">Ga0080559_TMP5176</name>
</gene>
<evidence type="ECO:0000256" key="1">
    <source>
        <dbReference type="ARBA" id="ARBA00009437"/>
    </source>
</evidence>
<name>A0A1U7DDX8_9RHOB</name>
<dbReference type="InterPro" id="IPR058163">
    <property type="entry name" value="LysR-type_TF_proteobact-type"/>
</dbReference>
<comment type="similarity">
    <text evidence="1">Belongs to the LysR transcriptional regulatory family.</text>
</comment>
<geneLocation type="plasmid" evidence="7">
    <name>ptpro6</name>
</geneLocation>
<dbReference type="SUPFAM" id="SSF46785">
    <property type="entry name" value="Winged helix' DNA-binding domain"/>
    <property type="match status" value="1"/>
</dbReference>
<dbReference type="FunFam" id="1.10.10.10:FF:000001">
    <property type="entry name" value="LysR family transcriptional regulator"/>
    <property type="match status" value="1"/>
</dbReference>
<dbReference type="GO" id="GO:0006351">
    <property type="term" value="P:DNA-templated transcription"/>
    <property type="evidence" value="ECO:0007669"/>
    <property type="project" value="TreeGrafter"/>
</dbReference>
<keyword evidence="7" id="KW-1185">Reference proteome</keyword>
<evidence type="ECO:0000259" key="5">
    <source>
        <dbReference type="PROSITE" id="PS50931"/>
    </source>
</evidence>
<dbReference type="Proteomes" id="UP000186559">
    <property type="component" value="Plasmid pTPRO6"/>
</dbReference>
<dbReference type="SUPFAM" id="SSF53850">
    <property type="entry name" value="Periplasmic binding protein-like II"/>
    <property type="match status" value="1"/>
</dbReference>
<evidence type="ECO:0000313" key="7">
    <source>
        <dbReference type="Proteomes" id="UP000186559"/>
    </source>
</evidence>
<dbReference type="InterPro" id="IPR000847">
    <property type="entry name" value="LysR_HTH_N"/>
</dbReference>
<protein>
    <submittedName>
        <fullName evidence="6">Transcriptional regulator</fullName>
    </submittedName>
</protein>
<keyword evidence="6" id="KW-0614">Plasmid</keyword>
<evidence type="ECO:0000256" key="3">
    <source>
        <dbReference type="ARBA" id="ARBA00023125"/>
    </source>
</evidence>
<dbReference type="Pfam" id="PF00126">
    <property type="entry name" value="HTH_1"/>
    <property type="match status" value="1"/>
</dbReference>
<evidence type="ECO:0000313" key="6">
    <source>
        <dbReference type="EMBL" id="APX26276.1"/>
    </source>
</evidence>
<dbReference type="PANTHER" id="PTHR30537:SF5">
    <property type="entry name" value="HTH-TYPE TRANSCRIPTIONAL ACTIVATOR TTDR-RELATED"/>
    <property type="match status" value="1"/>
</dbReference>
<keyword evidence="4" id="KW-0804">Transcription</keyword>
<dbReference type="GO" id="GO:0003700">
    <property type="term" value="F:DNA-binding transcription factor activity"/>
    <property type="evidence" value="ECO:0007669"/>
    <property type="project" value="InterPro"/>
</dbReference>
<dbReference type="PANTHER" id="PTHR30537">
    <property type="entry name" value="HTH-TYPE TRANSCRIPTIONAL REGULATOR"/>
    <property type="match status" value="1"/>
</dbReference>
<dbReference type="InterPro" id="IPR005119">
    <property type="entry name" value="LysR_subst-bd"/>
</dbReference>
<feature type="domain" description="HTH lysR-type" evidence="5">
    <location>
        <begin position="1"/>
        <end position="59"/>
    </location>
</feature>
<dbReference type="CDD" id="cd08471">
    <property type="entry name" value="PBP2_CrgA_like_2"/>
    <property type="match status" value="1"/>
</dbReference>
<dbReference type="Pfam" id="PF03466">
    <property type="entry name" value="LysR_substrate"/>
    <property type="match status" value="1"/>
</dbReference>
<organism evidence="6 7">
    <name type="scientific">Salipiger profundus</name>
    <dbReference type="NCBI Taxonomy" id="1229727"/>
    <lineage>
        <taxon>Bacteria</taxon>
        <taxon>Pseudomonadati</taxon>
        <taxon>Pseudomonadota</taxon>
        <taxon>Alphaproteobacteria</taxon>
        <taxon>Rhodobacterales</taxon>
        <taxon>Roseobacteraceae</taxon>
        <taxon>Salipiger</taxon>
    </lineage>
</organism>